<feature type="transmembrane region" description="Helical" evidence="4">
    <location>
        <begin position="271"/>
        <end position="293"/>
    </location>
</feature>
<evidence type="ECO:0000313" key="6">
    <source>
        <dbReference type="Proteomes" id="UP000317716"/>
    </source>
</evidence>
<feature type="transmembrane region" description="Helical" evidence="4">
    <location>
        <begin position="341"/>
        <end position="359"/>
    </location>
</feature>
<comment type="caution">
    <text evidence="5">The sequence shown here is derived from an EMBL/GenBank/DDBJ whole genome shotgun (WGS) entry which is preliminary data.</text>
</comment>
<keyword evidence="2" id="KW-0802">TPR repeat</keyword>
<evidence type="ECO:0000256" key="3">
    <source>
        <dbReference type="SAM" id="MobiDB-lite"/>
    </source>
</evidence>
<dbReference type="InterPro" id="IPR052346">
    <property type="entry name" value="O-mannosyl-transferase_TMTC"/>
</dbReference>
<evidence type="ECO:0000313" key="5">
    <source>
        <dbReference type="EMBL" id="TMQ53821.1"/>
    </source>
</evidence>
<evidence type="ECO:0000256" key="2">
    <source>
        <dbReference type="ARBA" id="ARBA00022803"/>
    </source>
</evidence>
<reference evidence="5 6" key="1">
    <citation type="journal article" date="2019" name="Nat. Microbiol.">
        <title>Mediterranean grassland soil C-N compound turnover is dependent on rainfall and depth, and is mediated by genomically divergent microorganisms.</title>
        <authorList>
            <person name="Diamond S."/>
            <person name="Andeer P.F."/>
            <person name="Li Z."/>
            <person name="Crits-Christoph A."/>
            <person name="Burstein D."/>
            <person name="Anantharaman K."/>
            <person name="Lane K.R."/>
            <person name="Thomas B.C."/>
            <person name="Pan C."/>
            <person name="Northen T.R."/>
            <person name="Banfield J.F."/>
        </authorList>
    </citation>
    <scope>NUCLEOTIDE SEQUENCE [LARGE SCALE GENOMIC DNA]</scope>
    <source>
        <strain evidence="5">WS_2</strain>
    </source>
</reference>
<dbReference type="AlphaFoldDB" id="A0A538SR20"/>
<keyword evidence="4" id="KW-1133">Transmembrane helix</keyword>
<dbReference type="PANTHER" id="PTHR44227:SF3">
    <property type="entry name" value="PROTEIN O-MANNOSYL-TRANSFERASE TMTC4"/>
    <property type="match status" value="1"/>
</dbReference>
<feature type="transmembrane region" description="Helical" evidence="4">
    <location>
        <begin position="238"/>
        <end position="259"/>
    </location>
</feature>
<name>A0A538SR20_UNCEI</name>
<feature type="transmembrane region" description="Helical" evidence="4">
    <location>
        <begin position="27"/>
        <end position="46"/>
    </location>
</feature>
<organism evidence="5 6">
    <name type="scientific">Eiseniibacteriota bacterium</name>
    <dbReference type="NCBI Taxonomy" id="2212470"/>
    <lineage>
        <taxon>Bacteria</taxon>
        <taxon>Candidatus Eiseniibacteriota</taxon>
    </lineage>
</organism>
<accession>A0A538SR20</accession>
<gene>
    <name evidence="5" type="ORF">E6K72_08125</name>
</gene>
<dbReference type="EMBL" id="VBOS01000286">
    <property type="protein sequence ID" value="TMQ53821.1"/>
    <property type="molecule type" value="Genomic_DNA"/>
</dbReference>
<feature type="transmembrane region" description="Helical" evidence="4">
    <location>
        <begin position="138"/>
        <end position="161"/>
    </location>
</feature>
<feature type="region of interest" description="Disordered" evidence="3">
    <location>
        <begin position="1"/>
        <end position="21"/>
    </location>
</feature>
<feature type="non-terminal residue" evidence="5">
    <location>
        <position position="427"/>
    </location>
</feature>
<keyword evidence="4" id="KW-0472">Membrane</keyword>
<feature type="transmembrane region" description="Helical" evidence="4">
    <location>
        <begin position="167"/>
        <end position="184"/>
    </location>
</feature>
<dbReference type="PANTHER" id="PTHR44227">
    <property type="match status" value="1"/>
</dbReference>
<evidence type="ECO:0008006" key="7">
    <source>
        <dbReference type="Google" id="ProtNLM"/>
    </source>
</evidence>
<feature type="transmembrane region" description="Helical" evidence="4">
    <location>
        <begin position="371"/>
        <end position="389"/>
    </location>
</feature>
<proteinExistence type="predicted"/>
<dbReference type="Proteomes" id="UP000317716">
    <property type="component" value="Unassembled WGS sequence"/>
</dbReference>
<protein>
    <recommendedName>
        <fullName evidence="7">Glycosyltransferase RgtA/B/C/D-like domain-containing protein</fullName>
    </recommendedName>
</protein>
<keyword evidence="4" id="KW-0812">Transmembrane</keyword>
<evidence type="ECO:0000256" key="4">
    <source>
        <dbReference type="SAM" id="Phobius"/>
    </source>
</evidence>
<keyword evidence="1" id="KW-0677">Repeat</keyword>
<sequence>MKGTRRGEVPATGRPNERAPRGADRTWLWMPAVLVAAGIGAYLGSFRGVFLFDDVRLIVENPNIRGLAAVWSSLPGDDRPLVSLSLALDYAIAGLNPWPYHLFNLVGHLLAGLTLFGVVAGTLCTPRFKGAARDAARGFGFVVALLWVLHPLQTASVTYVIQRAESMMGLFCLLTFYCVMRGAASRRPAPWYGAAVIVCALGMGTKASMVTVPVLVLIYDRVFLSGSMADVFRRRRALHAGLFGTLAVLGATGIVGLVLNPARSPDQTLGLGYAGSTPVAYALTQAGVIVHYLRLALWPDPLCLDYGWPLATSARAIGPPLALIGALLAATIASFRRRPELGFVGAWFFLLLAPTSSVIPVADAAFEHRMYLPLAAVIVIAAAAFRWLVDRAGDALRLPQAARGAALAAAVLVAACACGAVTIRRQR</sequence>
<feature type="transmembrane region" description="Helical" evidence="4">
    <location>
        <begin position="191"/>
        <end position="218"/>
    </location>
</feature>
<evidence type="ECO:0000256" key="1">
    <source>
        <dbReference type="ARBA" id="ARBA00022737"/>
    </source>
</evidence>
<feature type="transmembrane region" description="Helical" evidence="4">
    <location>
        <begin position="401"/>
        <end position="423"/>
    </location>
</feature>
<feature type="transmembrane region" description="Helical" evidence="4">
    <location>
        <begin position="313"/>
        <end position="334"/>
    </location>
</feature>
<feature type="transmembrane region" description="Helical" evidence="4">
    <location>
        <begin position="105"/>
        <end position="126"/>
    </location>
</feature>